<protein>
    <submittedName>
        <fullName evidence="2">Uncharacterized protein</fullName>
    </submittedName>
</protein>
<reference evidence="2" key="1">
    <citation type="submission" date="2021-01" db="EMBL/GenBank/DDBJ databases">
        <authorList>
            <person name="Corre E."/>
            <person name="Pelletier E."/>
            <person name="Niang G."/>
            <person name="Scheremetjew M."/>
            <person name="Finn R."/>
            <person name="Kale V."/>
            <person name="Holt S."/>
            <person name="Cochrane G."/>
            <person name="Meng A."/>
            <person name="Brown T."/>
            <person name="Cohen L."/>
        </authorList>
    </citation>
    <scope>NUCLEOTIDE SEQUENCE</scope>
    <source>
        <strain evidence="2">CCAP1064/1</strain>
    </source>
</reference>
<feature type="compositionally biased region" description="Basic and acidic residues" evidence="1">
    <location>
        <begin position="92"/>
        <end position="104"/>
    </location>
</feature>
<sequence>MTKQPFKNVNFAMNSSLIRHRCSLASIVAPRTLDSSSTARNIMGQWKQQQPETIFRARPMGIDSVGGKNGSLIFAHDIQIRQFAAKKKRDKKGGDGGKKGKGDPIYETMLLCHDGQYEIKEPPISDEEKKRRKDVYQAYNRGMSERHNARKHDLASKIKLKNRAIKMLPDGTMWKEEALDDKREEGEGSFPAWYNIPMDTPAIPGYNSEDFAENDDDNGRR</sequence>
<feature type="compositionally biased region" description="Acidic residues" evidence="1">
    <location>
        <begin position="210"/>
        <end position="221"/>
    </location>
</feature>
<organism evidence="2">
    <name type="scientific">Proboscia inermis</name>
    <dbReference type="NCBI Taxonomy" id="420281"/>
    <lineage>
        <taxon>Eukaryota</taxon>
        <taxon>Sar</taxon>
        <taxon>Stramenopiles</taxon>
        <taxon>Ochrophyta</taxon>
        <taxon>Bacillariophyta</taxon>
        <taxon>Coscinodiscophyceae</taxon>
        <taxon>Rhizosoleniophycidae</taxon>
        <taxon>Rhizosoleniales</taxon>
        <taxon>Rhizosoleniaceae</taxon>
        <taxon>Proboscia</taxon>
    </lineage>
</organism>
<proteinExistence type="predicted"/>
<dbReference type="EMBL" id="HBEL01029153">
    <property type="protein sequence ID" value="CAD8417398.1"/>
    <property type="molecule type" value="Transcribed_RNA"/>
</dbReference>
<gene>
    <name evidence="2" type="ORF">PINE0816_LOCUS13533</name>
</gene>
<feature type="region of interest" description="Disordered" evidence="1">
    <location>
        <begin position="199"/>
        <end position="221"/>
    </location>
</feature>
<accession>A0A7S0CAF8</accession>
<feature type="region of interest" description="Disordered" evidence="1">
    <location>
        <begin position="85"/>
        <end position="105"/>
    </location>
</feature>
<evidence type="ECO:0000256" key="1">
    <source>
        <dbReference type="SAM" id="MobiDB-lite"/>
    </source>
</evidence>
<dbReference type="AlphaFoldDB" id="A0A7S0CAF8"/>
<evidence type="ECO:0000313" key="2">
    <source>
        <dbReference type="EMBL" id="CAD8417398.1"/>
    </source>
</evidence>
<name>A0A7S0CAF8_9STRA</name>